<dbReference type="PANTHER" id="PTHR40763">
    <property type="entry name" value="MEMBRANE PROTEIN-RELATED"/>
    <property type="match status" value="1"/>
</dbReference>
<feature type="domain" description="DUF1707" evidence="1">
    <location>
        <begin position="12"/>
        <end position="64"/>
    </location>
</feature>
<dbReference type="InterPro" id="IPR012551">
    <property type="entry name" value="DUF1707_SHOCT-like"/>
</dbReference>
<comment type="caution">
    <text evidence="3">The sequence shown here is derived from an EMBL/GenBank/DDBJ whole genome shotgun (WGS) entry which is preliminary data.</text>
</comment>
<gene>
    <name evidence="3" type="ORF">HNR02_000949</name>
</gene>
<dbReference type="InterPro" id="IPR024425">
    <property type="entry name" value="LiaF-like_C"/>
</dbReference>
<evidence type="ECO:0000259" key="2">
    <source>
        <dbReference type="Pfam" id="PF09922"/>
    </source>
</evidence>
<dbReference type="Pfam" id="PF09922">
    <property type="entry name" value="LiaF-like_C"/>
    <property type="match status" value="1"/>
</dbReference>
<dbReference type="Pfam" id="PF08044">
    <property type="entry name" value="DUF1707"/>
    <property type="match status" value="1"/>
</dbReference>
<dbReference type="Proteomes" id="UP000549616">
    <property type="component" value="Unassembled WGS sequence"/>
</dbReference>
<organism evidence="3 4">
    <name type="scientific">Amycolatopsis endophytica</name>
    <dbReference type="NCBI Taxonomy" id="860233"/>
    <lineage>
        <taxon>Bacteria</taxon>
        <taxon>Bacillati</taxon>
        <taxon>Actinomycetota</taxon>
        <taxon>Actinomycetes</taxon>
        <taxon>Pseudonocardiales</taxon>
        <taxon>Pseudonocardiaceae</taxon>
        <taxon>Amycolatopsis</taxon>
    </lineage>
</organism>
<proteinExistence type="predicted"/>
<evidence type="ECO:0000313" key="4">
    <source>
        <dbReference type="Proteomes" id="UP000549616"/>
    </source>
</evidence>
<dbReference type="AlphaFoldDB" id="A0A853AYL1"/>
<sequence length="217" mass="23054">MEQPGTPEQPPMRASDADRERVAQILHNALSEGRITVQELEERLDTVYAAKTLAELEPPVADLPGVSAGAVQPATPRALSPDTRIGGVPGSKTSIAVMSGAQRKGPWTVPPQHTSFAFWGGVEMDLRNARFAERNTTITAVAIMGGIDIVVPDDIIVEVTGFGFMGAFESQERGEVSPEPPPPGAPVVKVTGFAFWGGVTVTRKRRKGQPPQLHSGA</sequence>
<evidence type="ECO:0000259" key="1">
    <source>
        <dbReference type="Pfam" id="PF08044"/>
    </source>
</evidence>
<reference evidence="3 4" key="1">
    <citation type="submission" date="2020-07" db="EMBL/GenBank/DDBJ databases">
        <title>Sequencing the genomes of 1000 actinobacteria strains.</title>
        <authorList>
            <person name="Klenk H.-P."/>
        </authorList>
    </citation>
    <scope>NUCLEOTIDE SEQUENCE [LARGE SCALE GENOMIC DNA]</scope>
    <source>
        <strain evidence="3 4">DSM 104006</strain>
    </source>
</reference>
<feature type="domain" description="Cell wall-active antibiotics response LiaF-like C-terminal" evidence="2">
    <location>
        <begin position="115"/>
        <end position="169"/>
    </location>
</feature>
<protein>
    <recommendedName>
        <fullName evidence="5">Cell wall-active antibiotics response LiaF-like C-terminal domain-containing protein</fullName>
    </recommendedName>
</protein>
<dbReference type="EMBL" id="JACCFK010000001">
    <property type="protein sequence ID" value="NYI87626.1"/>
    <property type="molecule type" value="Genomic_DNA"/>
</dbReference>
<name>A0A853AYL1_9PSEU</name>
<evidence type="ECO:0008006" key="5">
    <source>
        <dbReference type="Google" id="ProtNLM"/>
    </source>
</evidence>
<evidence type="ECO:0000313" key="3">
    <source>
        <dbReference type="EMBL" id="NYI87626.1"/>
    </source>
</evidence>
<accession>A0A853AYL1</accession>
<dbReference type="PANTHER" id="PTHR40763:SF4">
    <property type="entry name" value="DUF1707 DOMAIN-CONTAINING PROTEIN"/>
    <property type="match status" value="1"/>
</dbReference>
<keyword evidence="4" id="KW-1185">Reference proteome</keyword>